<sequence>MSSFWQSVKNAFIPWRLLERDGDDGGAGMRTIEFGQTMIDGTAGDGLTDVTAAVHHHTRDDPPSHPAPDNRTANS</sequence>
<evidence type="ECO:0000256" key="1">
    <source>
        <dbReference type="SAM" id="MobiDB-lite"/>
    </source>
</evidence>
<dbReference type="Proteomes" id="UP001163166">
    <property type="component" value="Chromosome"/>
</dbReference>
<dbReference type="EMBL" id="CP076676">
    <property type="protein sequence ID" value="UYO37791.1"/>
    <property type="molecule type" value="Genomic_DNA"/>
</dbReference>
<name>A0AAX3DU48_RHOPL</name>
<accession>A0AAX3DU48</accession>
<reference evidence="2" key="1">
    <citation type="journal article" date="2022" name="Biol. Control">
        <title>In silico genomic analysis of Rhodopseudomonas palustris strains revealed potential biocontrol agents and crop yield enhancers.</title>
        <authorList>
            <person name="Surachat K."/>
            <person name="Kantachote D."/>
            <person name="Deachamag P."/>
            <person name="Wonglapsuwan M."/>
        </authorList>
    </citation>
    <scope>NUCLEOTIDE SEQUENCE</scope>
    <source>
        <strain evidence="2">TLS06</strain>
    </source>
</reference>
<protein>
    <submittedName>
        <fullName evidence="2">Uncharacterized protein</fullName>
    </submittedName>
</protein>
<dbReference type="AlphaFoldDB" id="A0AAX3DU48"/>
<evidence type="ECO:0000313" key="3">
    <source>
        <dbReference type="Proteomes" id="UP001163166"/>
    </source>
</evidence>
<dbReference type="RefSeq" id="WP_264073512.1">
    <property type="nucleotide sequence ID" value="NZ_CP076676.1"/>
</dbReference>
<organism evidence="2 3">
    <name type="scientific">Rhodopseudomonas palustris</name>
    <dbReference type="NCBI Taxonomy" id="1076"/>
    <lineage>
        <taxon>Bacteria</taxon>
        <taxon>Pseudomonadati</taxon>
        <taxon>Pseudomonadota</taxon>
        <taxon>Alphaproteobacteria</taxon>
        <taxon>Hyphomicrobiales</taxon>
        <taxon>Nitrobacteraceae</taxon>
        <taxon>Rhodopseudomonas</taxon>
    </lineage>
</organism>
<feature type="region of interest" description="Disordered" evidence="1">
    <location>
        <begin position="55"/>
        <end position="75"/>
    </location>
</feature>
<proteinExistence type="predicted"/>
<evidence type="ECO:0000313" key="2">
    <source>
        <dbReference type="EMBL" id="UYO37791.1"/>
    </source>
</evidence>
<gene>
    <name evidence="2" type="ORF">KQX62_13665</name>
</gene>